<evidence type="ECO:0000256" key="7">
    <source>
        <dbReference type="RuleBase" id="RU363032"/>
    </source>
</evidence>
<proteinExistence type="inferred from homology"/>
<dbReference type="RefSeq" id="WP_184949205.1">
    <property type="nucleotide sequence ID" value="NZ_BOMC01000049.1"/>
</dbReference>
<evidence type="ECO:0000256" key="1">
    <source>
        <dbReference type="ARBA" id="ARBA00004651"/>
    </source>
</evidence>
<name>A0A7W7FZ28_9ACTN</name>
<dbReference type="InterPro" id="IPR035906">
    <property type="entry name" value="MetI-like_sf"/>
</dbReference>
<organism evidence="9 10">
    <name type="scientific">Paractinoplanes abujensis</name>
    <dbReference type="NCBI Taxonomy" id="882441"/>
    <lineage>
        <taxon>Bacteria</taxon>
        <taxon>Bacillati</taxon>
        <taxon>Actinomycetota</taxon>
        <taxon>Actinomycetes</taxon>
        <taxon>Micromonosporales</taxon>
        <taxon>Micromonosporaceae</taxon>
        <taxon>Paractinoplanes</taxon>
    </lineage>
</organism>
<dbReference type="GO" id="GO:0055085">
    <property type="term" value="P:transmembrane transport"/>
    <property type="evidence" value="ECO:0007669"/>
    <property type="project" value="InterPro"/>
</dbReference>
<dbReference type="Proteomes" id="UP000542742">
    <property type="component" value="Unassembled WGS sequence"/>
</dbReference>
<keyword evidence="2 7" id="KW-0813">Transport</keyword>
<dbReference type="CDD" id="cd06261">
    <property type="entry name" value="TM_PBP2"/>
    <property type="match status" value="1"/>
</dbReference>
<dbReference type="PANTHER" id="PTHR30151:SF41">
    <property type="entry name" value="ABC TRANSPORTER PERMEASE PROTEIN"/>
    <property type="match status" value="1"/>
</dbReference>
<feature type="transmembrane region" description="Helical" evidence="7">
    <location>
        <begin position="220"/>
        <end position="241"/>
    </location>
</feature>
<dbReference type="EMBL" id="JACHMF010000001">
    <property type="protein sequence ID" value="MBB4690219.1"/>
    <property type="molecule type" value="Genomic_DNA"/>
</dbReference>
<feature type="transmembrane region" description="Helical" evidence="7">
    <location>
        <begin position="12"/>
        <end position="35"/>
    </location>
</feature>
<feature type="transmembrane region" description="Helical" evidence="7">
    <location>
        <begin position="183"/>
        <end position="200"/>
    </location>
</feature>
<comment type="similarity">
    <text evidence="7">Belongs to the binding-protein-dependent transport system permease family.</text>
</comment>
<dbReference type="GO" id="GO:0005886">
    <property type="term" value="C:plasma membrane"/>
    <property type="evidence" value="ECO:0007669"/>
    <property type="project" value="UniProtKB-SubCell"/>
</dbReference>
<keyword evidence="10" id="KW-1185">Reference proteome</keyword>
<dbReference type="PANTHER" id="PTHR30151">
    <property type="entry name" value="ALKANE SULFONATE ABC TRANSPORTER-RELATED, MEMBRANE SUBUNIT"/>
    <property type="match status" value="1"/>
</dbReference>
<sequence length="254" mass="27231">MRWVRAVLPPVAVGVLAIVLWEVAVTAGRIAPFILPAPSAIWAQLVEQRQNVWEAALASGTNALIGLVGGTVVGVLAAMASSRFRPLSEVSLPFAAVLNALPIIALAPILNNMFESTSSIPRRLVAAIIVFFPVFINTLRGLREVDPIHHELMHTYAASGWTFAVKVRLPSSLPHVFTGLRQASSLAVIAAVVAEYFGGLQNGLGSRITSAAAFTAYPRAWAFVVGACLLGLVFYLTTLLVERLAMPWRTRLIA</sequence>
<evidence type="ECO:0000256" key="4">
    <source>
        <dbReference type="ARBA" id="ARBA00022692"/>
    </source>
</evidence>
<keyword evidence="3" id="KW-1003">Cell membrane</keyword>
<evidence type="ECO:0000256" key="3">
    <source>
        <dbReference type="ARBA" id="ARBA00022475"/>
    </source>
</evidence>
<comment type="caution">
    <text evidence="9">The sequence shown here is derived from an EMBL/GenBank/DDBJ whole genome shotgun (WGS) entry which is preliminary data.</text>
</comment>
<evidence type="ECO:0000256" key="6">
    <source>
        <dbReference type="ARBA" id="ARBA00023136"/>
    </source>
</evidence>
<feature type="transmembrane region" description="Helical" evidence="7">
    <location>
        <begin position="120"/>
        <end position="139"/>
    </location>
</feature>
<keyword evidence="6 7" id="KW-0472">Membrane</keyword>
<keyword evidence="5 7" id="KW-1133">Transmembrane helix</keyword>
<evidence type="ECO:0000256" key="5">
    <source>
        <dbReference type="ARBA" id="ARBA00022989"/>
    </source>
</evidence>
<evidence type="ECO:0000313" key="9">
    <source>
        <dbReference type="EMBL" id="MBB4690219.1"/>
    </source>
</evidence>
<comment type="subcellular location">
    <subcellularLocation>
        <location evidence="1 7">Cell membrane</location>
        <topology evidence="1 7">Multi-pass membrane protein</topology>
    </subcellularLocation>
</comment>
<evidence type="ECO:0000259" key="8">
    <source>
        <dbReference type="PROSITE" id="PS50928"/>
    </source>
</evidence>
<gene>
    <name evidence="9" type="ORF">BKA14_000367</name>
</gene>
<evidence type="ECO:0000256" key="2">
    <source>
        <dbReference type="ARBA" id="ARBA00022448"/>
    </source>
</evidence>
<feature type="domain" description="ABC transmembrane type-1" evidence="8">
    <location>
        <begin position="56"/>
        <end position="242"/>
    </location>
</feature>
<reference evidence="9 10" key="1">
    <citation type="submission" date="2020-08" db="EMBL/GenBank/DDBJ databases">
        <title>Sequencing the genomes of 1000 actinobacteria strains.</title>
        <authorList>
            <person name="Klenk H.-P."/>
        </authorList>
    </citation>
    <scope>NUCLEOTIDE SEQUENCE [LARGE SCALE GENOMIC DNA]</scope>
    <source>
        <strain evidence="9 10">DSM 45518</strain>
    </source>
</reference>
<keyword evidence="4 7" id="KW-0812">Transmembrane</keyword>
<accession>A0A7W7FZ28</accession>
<evidence type="ECO:0000313" key="10">
    <source>
        <dbReference type="Proteomes" id="UP000542742"/>
    </source>
</evidence>
<dbReference type="Pfam" id="PF00528">
    <property type="entry name" value="BPD_transp_1"/>
    <property type="match status" value="1"/>
</dbReference>
<dbReference type="PROSITE" id="PS50928">
    <property type="entry name" value="ABC_TM1"/>
    <property type="match status" value="1"/>
</dbReference>
<dbReference type="Gene3D" id="1.10.3720.10">
    <property type="entry name" value="MetI-like"/>
    <property type="match status" value="1"/>
</dbReference>
<dbReference type="InterPro" id="IPR000515">
    <property type="entry name" value="MetI-like"/>
</dbReference>
<protein>
    <submittedName>
        <fullName evidence="9">NitT/TauT family transport system permease protein</fullName>
    </submittedName>
</protein>
<dbReference type="AlphaFoldDB" id="A0A7W7FZ28"/>
<feature type="transmembrane region" description="Helical" evidence="7">
    <location>
        <begin position="55"/>
        <end position="80"/>
    </location>
</feature>
<dbReference type="SUPFAM" id="SSF161098">
    <property type="entry name" value="MetI-like"/>
    <property type="match status" value="1"/>
</dbReference>
<feature type="transmembrane region" description="Helical" evidence="7">
    <location>
        <begin position="92"/>
        <end position="114"/>
    </location>
</feature>